<protein>
    <recommendedName>
        <fullName evidence="1">Peptidase S9 prolyl oligopeptidase catalytic domain-containing protein</fullName>
    </recommendedName>
</protein>
<dbReference type="GO" id="GO:0006508">
    <property type="term" value="P:proteolysis"/>
    <property type="evidence" value="ECO:0007669"/>
    <property type="project" value="InterPro"/>
</dbReference>
<dbReference type="InterPro" id="IPR029058">
    <property type="entry name" value="AB_hydrolase_fold"/>
</dbReference>
<dbReference type="PANTHER" id="PTHR12277">
    <property type="entry name" value="ALPHA/BETA HYDROLASE DOMAIN-CONTAINING PROTEIN"/>
    <property type="match status" value="1"/>
</dbReference>
<keyword evidence="3" id="KW-1185">Reference proteome</keyword>
<dbReference type="InterPro" id="IPR001375">
    <property type="entry name" value="Peptidase_S9_cat"/>
</dbReference>
<reference evidence="2" key="1">
    <citation type="submission" date="2021-02" db="EMBL/GenBank/DDBJ databases">
        <authorList>
            <person name="Dougan E. K."/>
            <person name="Rhodes N."/>
            <person name="Thang M."/>
            <person name="Chan C."/>
        </authorList>
    </citation>
    <scope>NUCLEOTIDE SEQUENCE</scope>
</reference>
<dbReference type="AlphaFoldDB" id="A0A813EAJ6"/>
<name>A0A813EAJ6_POLGL</name>
<evidence type="ECO:0000313" key="3">
    <source>
        <dbReference type="Proteomes" id="UP000654075"/>
    </source>
</evidence>
<dbReference type="OrthoDB" id="10249433at2759"/>
<dbReference type="Gene3D" id="3.40.50.1820">
    <property type="entry name" value="alpha/beta hydrolase"/>
    <property type="match status" value="1"/>
</dbReference>
<accession>A0A813EAJ6</accession>
<evidence type="ECO:0000313" key="2">
    <source>
        <dbReference type="EMBL" id="CAE8597510.1"/>
    </source>
</evidence>
<dbReference type="Pfam" id="PF00326">
    <property type="entry name" value="Peptidase_S9"/>
    <property type="match status" value="1"/>
</dbReference>
<dbReference type="SUPFAM" id="SSF53474">
    <property type="entry name" value="alpha/beta-Hydrolases"/>
    <property type="match status" value="1"/>
</dbReference>
<comment type="caution">
    <text evidence="2">The sequence shown here is derived from an EMBL/GenBank/DDBJ whole genome shotgun (WGS) entry which is preliminary data.</text>
</comment>
<gene>
    <name evidence="2" type="ORF">PGLA1383_LOCUS15951</name>
</gene>
<dbReference type="GO" id="GO:0008236">
    <property type="term" value="F:serine-type peptidase activity"/>
    <property type="evidence" value="ECO:0007669"/>
    <property type="project" value="InterPro"/>
</dbReference>
<dbReference type="EMBL" id="CAJNNV010009546">
    <property type="protein sequence ID" value="CAE8597510.1"/>
    <property type="molecule type" value="Genomic_DNA"/>
</dbReference>
<dbReference type="Proteomes" id="UP000654075">
    <property type="component" value="Unassembled WGS sequence"/>
</dbReference>
<evidence type="ECO:0000259" key="1">
    <source>
        <dbReference type="Pfam" id="PF00326"/>
    </source>
</evidence>
<organism evidence="2 3">
    <name type="scientific">Polarella glacialis</name>
    <name type="common">Dinoflagellate</name>
    <dbReference type="NCBI Taxonomy" id="89957"/>
    <lineage>
        <taxon>Eukaryota</taxon>
        <taxon>Sar</taxon>
        <taxon>Alveolata</taxon>
        <taxon>Dinophyceae</taxon>
        <taxon>Suessiales</taxon>
        <taxon>Suessiaceae</taxon>
        <taxon>Polarella</taxon>
    </lineage>
</organism>
<sequence>MGSALAKSVVFSPPAIRTLQASPLILWDKRPKGTPGGDVARPFLWLASKKHGCLRTLIFFHGNAEDLGLIETELIQFQAYLQCNILAVEYPGYGLCRDAFGSEVSFEGLDDVAIHALRYVVSVRGLPADQVVLHGRSLGSGPALRLAARARSQFQWNIGALVLQCPFISIRQVAGDWVGPTGALLMPTCYDNSESLQELCQVPKWKAVERWVPLLILHGELDTVIPPYHGHSLLEEARHLGHPMAEAHFSETATHNRWNMVSDIVTPMLSFLCKHVEGWQDAQDSCEASWATFLCSK</sequence>
<dbReference type="OMA" id="FQPNSKH"/>
<proteinExistence type="predicted"/>
<dbReference type="PANTHER" id="PTHR12277:SF81">
    <property type="entry name" value="PROTEIN ABHD13"/>
    <property type="match status" value="1"/>
</dbReference>
<feature type="domain" description="Peptidase S9 prolyl oligopeptidase catalytic" evidence="1">
    <location>
        <begin position="114"/>
        <end position="276"/>
    </location>
</feature>